<organism evidence="1 2">
    <name type="scientific">Corynascus novoguineensis</name>
    <dbReference type="NCBI Taxonomy" id="1126955"/>
    <lineage>
        <taxon>Eukaryota</taxon>
        <taxon>Fungi</taxon>
        <taxon>Dikarya</taxon>
        <taxon>Ascomycota</taxon>
        <taxon>Pezizomycotina</taxon>
        <taxon>Sordariomycetes</taxon>
        <taxon>Sordariomycetidae</taxon>
        <taxon>Sordariales</taxon>
        <taxon>Chaetomiaceae</taxon>
        <taxon>Corynascus</taxon>
    </lineage>
</organism>
<protein>
    <submittedName>
        <fullName evidence="1">Uncharacterized protein</fullName>
    </submittedName>
</protein>
<dbReference type="EMBL" id="MU857677">
    <property type="protein sequence ID" value="KAK4246322.1"/>
    <property type="molecule type" value="Genomic_DNA"/>
</dbReference>
<keyword evidence="2" id="KW-1185">Reference proteome</keyword>
<sequence>MPTTILRSRALATLPSLRHTSHRLSPSVLPVKHVRFVNTEKDELGGVQGSEPPGPQPNRVNWKAGTITAVGVMLAGWWMLKSKSKQGSS</sequence>
<reference evidence="1" key="2">
    <citation type="submission" date="2023-05" db="EMBL/GenBank/DDBJ databases">
        <authorList>
            <consortium name="Lawrence Berkeley National Laboratory"/>
            <person name="Steindorff A."/>
            <person name="Hensen N."/>
            <person name="Bonometti L."/>
            <person name="Westerberg I."/>
            <person name="Brannstrom I.O."/>
            <person name="Guillou S."/>
            <person name="Cros-Aarteil S."/>
            <person name="Calhoun S."/>
            <person name="Haridas S."/>
            <person name="Kuo A."/>
            <person name="Mondo S."/>
            <person name="Pangilinan J."/>
            <person name="Riley R."/>
            <person name="Labutti K."/>
            <person name="Andreopoulos B."/>
            <person name="Lipzen A."/>
            <person name="Chen C."/>
            <person name="Yanf M."/>
            <person name="Daum C."/>
            <person name="Ng V."/>
            <person name="Clum A."/>
            <person name="Ohm R."/>
            <person name="Martin F."/>
            <person name="Silar P."/>
            <person name="Natvig D."/>
            <person name="Lalanne C."/>
            <person name="Gautier V."/>
            <person name="Ament-Velasquez S.L."/>
            <person name="Kruys A."/>
            <person name="Hutchinson M.I."/>
            <person name="Powell A.J."/>
            <person name="Barry K."/>
            <person name="Miller A.N."/>
            <person name="Grigoriev I.V."/>
            <person name="Debuchy R."/>
            <person name="Gladieux P."/>
            <person name="Thoren M.H."/>
            <person name="Johannesson H."/>
        </authorList>
    </citation>
    <scope>NUCLEOTIDE SEQUENCE</scope>
    <source>
        <strain evidence="1">CBS 359.72</strain>
    </source>
</reference>
<gene>
    <name evidence="1" type="ORF">C7999DRAFT_15558</name>
</gene>
<accession>A0AAN7CS78</accession>
<dbReference type="Proteomes" id="UP001303647">
    <property type="component" value="Unassembled WGS sequence"/>
</dbReference>
<name>A0AAN7CS78_9PEZI</name>
<reference evidence="1" key="1">
    <citation type="journal article" date="2023" name="Mol. Phylogenet. Evol.">
        <title>Genome-scale phylogeny and comparative genomics of the fungal order Sordariales.</title>
        <authorList>
            <person name="Hensen N."/>
            <person name="Bonometti L."/>
            <person name="Westerberg I."/>
            <person name="Brannstrom I.O."/>
            <person name="Guillou S."/>
            <person name="Cros-Aarteil S."/>
            <person name="Calhoun S."/>
            <person name="Haridas S."/>
            <person name="Kuo A."/>
            <person name="Mondo S."/>
            <person name="Pangilinan J."/>
            <person name="Riley R."/>
            <person name="LaButti K."/>
            <person name="Andreopoulos B."/>
            <person name="Lipzen A."/>
            <person name="Chen C."/>
            <person name="Yan M."/>
            <person name="Daum C."/>
            <person name="Ng V."/>
            <person name="Clum A."/>
            <person name="Steindorff A."/>
            <person name="Ohm R.A."/>
            <person name="Martin F."/>
            <person name="Silar P."/>
            <person name="Natvig D.O."/>
            <person name="Lalanne C."/>
            <person name="Gautier V."/>
            <person name="Ament-Velasquez S.L."/>
            <person name="Kruys A."/>
            <person name="Hutchinson M.I."/>
            <person name="Powell A.J."/>
            <person name="Barry K."/>
            <person name="Miller A.N."/>
            <person name="Grigoriev I.V."/>
            <person name="Debuchy R."/>
            <person name="Gladieux P."/>
            <person name="Hiltunen Thoren M."/>
            <person name="Johannesson H."/>
        </authorList>
    </citation>
    <scope>NUCLEOTIDE SEQUENCE</scope>
    <source>
        <strain evidence="1">CBS 359.72</strain>
    </source>
</reference>
<evidence type="ECO:0000313" key="1">
    <source>
        <dbReference type="EMBL" id="KAK4246322.1"/>
    </source>
</evidence>
<proteinExistence type="predicted"/>
<evidence type="ECO:0000313" key="2">
    <source>
        <dbReference type="Proteomes" id="UP001303647"/>
    </source>
</evidence>
<dbReference type="AlphaFoldDB" id="A0AAN7CS78"/>
<comment type="caution">
    <text evidence="1">The sequence shown here is derived from an EMBL/GenBank/DDBJ whole genome shotgun (WGS) entry which is preliminary data.</text>
</comment>